<dbReference type="InterPro" id="IPR000157">
    <property type="entry name" value="TIR_dom"/>
</dbReference>
<keyword evidence="4" id="KW-1185">Reference proteome</keyword>
<feature type="transmembrane region" description="Helical" evidence="1">
    <location>
        <begin position="237"/>
        <end position="257"/>
    </location>
</feature>
<dbReference type="PANTHER" id="PTHR16253">
    <property type="entry name" value="TETRATRICOPEPTIDE REPEAT PROTEIN 22"/>
    <property type="match status" value="1"/>
</dbReference>
<sequence length="446" mass="52332">MLNLNAVSYDHSRMQNIENGPPPLPDGKDYHVFFSYRNTEEDTEWTRNIIRELETRGFKCCDHELEFLPGKGTVENIKDYMRRSVKIVHVLSKEYTDSYYCKLEVHFSLYMSLSERKHILIPVKREDCDIPEDFEFFTWIDARGDAMHWFPQLVAAIKAPVNAGFTQPFLQVHKYENFDTIFQETSTNSCCGEAFQTRYIPDYLRRSGIDFNPEVFTNLIAEMTPNRLIKQRMFINPWWPTCVILYFVLPEFLIGGFGMTLADPEDKEMIFIGILCLVLFAIFGIAWPCYCIFASWKGRTEMKSSLDEINKVLMFYNIFMTYNVSRMSAKVTIYFIYYDIGPCLQYMKIRQSRRNSETRVKVEYVEEELEDEDAPLIGSDKTNTQDEDLDKLLNVSAAYFENFLSGKFNQLSATRHTSRAICLCQFLEQVNESYKIQDEHNNIIEV</sequence>
<dbReference type="OrthoDB" id="6130900at2759"/>
<dbReference type="PROSITE" id="PS50104">
    <property type="entry name" value="TIR"/>
    <property type="match status" value="1"/>
</dbReference>
<keyword evidence="1" id="KW-1133">Transmembrane helix</keyword>
<dbReference type="GO" id="GO:0007165">
    <property type="term" value="P:signal transduction"/>
    <property type="evidence" value="ECO:0007669"/>
    <property type="project" value="InterPro"/>
</dbReference>
<protein>
    <recommendedName>
        <fullName evidence="2">TIR domain-containing protein</fullName>
    </recommendedName>
</protein>
<proteinExistence type="predicted"/>
<dbReference type="SMART" id="SM00255">
    <property type="entry name" value="TIR"/>
    <property type="match status" value="1"/>
</dbReference>
<evidence type="ECO:0000313" key="4">
    <source>
        <dbReference type="Proteomes" id="UP000507470"/>
    </source>
</evidence>
<dbReference type="InterPro" id="IPR042342">
    <property type="entry name" value="TTC22"/>
</dbReference>
<dbReference type="Pfam" id="PF13676">
    <property type="entry name" value="TIR_2"/>
    <property type="match status" value="1"/>
</dbReference>
<keyword evidence="1" id="KW-0812">Transmembrane</keyword>
<evidence type="ECO:0000259" key="2">
    <source>
        <dbReference type="PROSITE" id="PS50104"/>
    </source>
</evidence>
<dbReference type="EMBL" id="CACVKT020008837">
    <property type="protein sequence ID" value="CAC5417987.1"/>
    <property type="molecule type" value="Genomic_DNA"/>
</dbReference>
<dbReference type="Gene3D" id="3.40.50.10140">
    <property type="entry name" value="Toll/interleukin-1 receptor homology (TIR) domain"/>
    <property type="match status" value="1"/>
</dbReference>
<organism evidence="3 4">
    <name type="scientific">Mytilus coruscus</name>
    <name type="common">Sea mussel</name>
    <dbReference type="NCBI Taxonomy" id="42192"/>
    <lineage>
        <taxon>Eukaryota</taxon>
        <taxon>Metazoa</taxon>
        <taxon>Spiralia</taxon>
        <taxon>Lophotrochozoa</taxon>
        <taxon>Mollusca</taxon>
        <taxon>Bivalvia</taxon>
        <taxon>Autobranchia</taxon>
        <taxon>Pteriomorphia</taxon>
        <taxon>Mytilida</taxon>
        <taxon>Mytiloidea</taxon>
        <taxon>Mytilidae</taxon>
        <taxon>Mytilinae</taxon>
        <taxon>Mytilus</taxon>
    </lineage>
</organism>
<accession>A0A6J8ECG9</accession>
<evidence type="ECO:0000256" key="1">
    <source>
        <dbReference type="SAM" id="Phobius"/>
    </source>
</evidence>
<dbReference type="PANTHER" id="PTHR16253:SF0">
    <property type="entry name" value="TETRATRICOPEPTIDE REPEAT PROTEIN 22"/>
    <property type="match status" value="1"/>
</dbReference>
<name>A0A6J8ECG9_MYTCO</name>
<dbReference type="SUPFAM" id="SSF52200">
    <property type="entry name" value="Toll/Interleukin receptor TIR domain"/>
    <property type="match status" value="1"/>
</dbReference>
<keyword evidence="1" id="KW-0472">Membrane</keyword>
<feature type="domain" description="TIR" evidence="2">
    <location>
        <begin position="28"/>
        <end position="148"/>
    </location>
</feature>
<gene>
    <name evidence="3" type="ORF">MCOR_50453</name>
</gene>
<dbReference type="InterPro" id="IPR035897">
    <property type="entry name" value="Toll_tir_struct_dom_sf"/>
</dbReference>
<reference evidence="3 4" key="1">
    <citation type="submission" date="2020-06" db="EMBL/GenBank/DDBJ databases">
        <authorList>
            <person name="Li R."/>
            <person name="Bekaert M."/>
        </authorList>
    </citation>
    <scope>NUCLEOTIDE SEQUENCE [LARGE SCALE GENOMIC DNA]</scope>
    <source>
        <strain evidence="4">wild</strain>
    </source>
</reference>
<evidence type="ECO:0000313" key="3">
    <source>
        <dbReference type="EMBL" id="CAC5417987.1"/>
    </source>
</evidence>
<dbReference type="AlphaFoldDB" id="A0A6J8ECG9"/>
<dbReference type="Proteomes" id="UP000507470">
    <property type="component" value="Unassembled WGS sequence"/>
</dbReference>
<feature type="transmembrane region" description="Helical" evidence="1">
    <location>
        <begin position="269"/>
        <end position="293"/>
    </location>
</feature>